<dbReference type="EMBL" id="JAAVJR010000451">
    <property type="protein sequence ID" value="NJW54744.1"/>
    <property type="molecule type" value="Genomic_DNA"/>
</dbReference>
<feature type="non-terminal residue" evidence="1">
    <location>
        <position position="1"/>
    </location>
</feature>
<evidence type="ECO:0000313" key="2">
    <source>
        <dbReference type="Proteomes" id="UP000703674"/>
    </source>
</evidence>
<protein>
    <submittedName>
        <fullName evidence="1">Uncharacterized protein</fullName>
    </submittedName>
</protein>
<gene>
    <name evidence="1" type="ORF">HC175_17675</name>
</gene>
<keyword evidence="2" id="KW-1185">Reference proteome</keyword>
<dbReference type="Proteomes" id="UP000703674">
    <property type="component" value="Unassembled WGS sequence"/>
</dbReference>
<comment type="caution">
    <text evidence="1">The sequence shown here is derived from an EMBL/GenBank/DDBJ whole genome shotgun (WGS) entry which is preliminary data.</text>
</comment>
<proteinExistence type="predicted"/>
<evidence type="ECO:0000313" key="1">
    <source>
        <dbReference type="EMBL" id="NJW54744.1"/>
    </source>
</evidence>
<reference evidence="1 2" key="1">
    <citation type="submission" date="2020-03" db="EMBL/GenBank/DDBJ databases">
        <title>Salinimicrobium sp. nov, isolated from SCS.</title>
        <authorList>
            <person name="Cao W.R."/>
        </authorList>
    </citation>
    <scope>NUCLEOTIDE SEQUENCE [LARGE SCALE GENOMIC DNA]</scope>
    <source>
        <strain evidence="2">J15B91</strain>
    </source>
</reference>
<accession>A0ABX1D668</accession>
<sequence length="80" mass="9397">IRSLRRNRIFIRTFAGYRSCFREVLPYYDFTFHNAPHKQYIFLPDGEIEIETSPGDKRNFGVGEILLMEDTEGKGHKTVT</sequence>
<organism evidence="1 2">
    <name type="scientific">Salinimicrobium oceani</name>
    <dbReference type="NCBI Taxonomy" id="2722702"/>
    <lineage>
        <taxon>Bacteria</taxon>
        <taxon>Pseudomonadati</taxon>
        <taxon>Bacteroidota</taxon>
        <taxon>Flavobacteriia</taxon>
        <taxon>Flavobacteriales</taxon>
        <taxon>Flavobacteriaceae</taxon>
        <taxon>Salinimicrobium</taxon>
    </lineage>
</organism>
<name>A0ABX1D668_9FLAO</name>